<evidence type="ECO:0008006" key="6">
    <source>
        <dbReference type="Google" id="ProtNLM"/>
    </source>
</evidence>
<dbReference type="InterPro" id="IPR003609">
    <property type="entry name" value="Pan_app"/>
</dbReference>
<name>A0A6N2M5T2_SALVM</name>
<dbReference type="AlphaFoldDB" id="A0A6N2M5T2"/>
<dbReference type="Pfam" id="PF08276">
    <property type="entry name" value="PAN_2"/>
    <property type="match status" value="1"/>
</dbReference>
<evidence type="ECO:0000259" key="4">
    <source>
        <dbReference type="Pfam" id="PF08276"/>
    </source>
</evidence>
<evidence type="ECO:0000256" key="2">
    <source>
        <dbReference type="ARBA" id="ARBA00023157"/>
    </source>
</evidence>
<dbReference type="Pfam" id="PF00954">
    <property type="entry name" value="S_locus_glycop"/>
    <property type="match status" value="1"/>
</dbReference>
<sequence length="352" mass="40028">MPMCRSRIRESGRDTYSTCEPTDEELRVFIGMQEWRRVSEAVWLDMDMSHADCERECKRNCSCSAYARLRMRGNQMSILRRRFLPHCFFSFAVVGAVEGRQSIGDSRFITLGEGMHNQEQQCWVLKNTNYTPGVKTPELSENKYPEVLLESSTQPPQSLSALGAIVQFVPTSVSQFHQASTLLELLLVSKVKSSRGNPINGSSGFLFIKKHGNLFLSDDSDHRLEKENTSGNWGLLMYPSSSPQFSLLWRVQRQFYKVDHSGFLKLVALHASDHKWKEFWAAPKHQCDWYGKRGAYSTCHPADITRYECACHACEGRKSSTEKQSKRNCSRAAYAIVITPGRANAALDDMDN</sequence>
<evidence type="ECO:0000313" key="5">
    <source>
        <dbReference type="EMBL" id="VFU48164.1"/>
    </source>
</evidence>
<dbReference type="PANTHER" id="PTHR32444:SF130">
    <property type="entry name" value="RECEPTOR-LIKE SERINE_THREONINE-PROTEIN KINASE"/>
    <property type="match status" value="1"/>
</dbReference>
<dbReference type="EMBL" id="CAADRP010001686">
    <property type="protein sequence ID" value="VFU48164.1"/>
    <property type="molecule type" value="Genomic_DNA"/>
</dbReference>
<proteinExistence type="predicted"/>
<dbReference type="GO" id="GO:0048544">
    <property type="term" value="P:recognition of pollen"/>
    <property type="evidence" value="ECO:0007669"/>
    <property type="project" value="InterPro"/>
</dbReference>
<reference evidence="5" key="1">
    <citation type="submission" date="2019-03" db="EMBL/GenBank/DDBJ databases">
        <authorList>
            <person name="Mank J."/>
            <person name="Almeida P."/>
        </authorList>
    </citation>
    <scope>NUCLEOTIDE SEQUENCE</scope>
    <source>
        <strain evidence="5">78183</strain>
    </source>
</reference>
<dbReference type="PANTHER" id="PTHR32444">
    <property type="entry name" value="BULB-TYPE LECTIN DOMAIN-CONTAINING PROTEIN"/>
    <property type="match status" value="1"/>
</dbReference>
<keyword evidence="2" id="KW-1015">Disulfide bond</keyword>
<evidence type="ECO:0000256" key="1">
    <source>
        <dbReference type="ARBA" id="ARBA00022729"/>
    </source>
</evidence>
<feature type="domain" description="S-locus glycoprotein" evidence="3">
    <location>
        <begin position="255"/>
        <end position="311"/>
    </location>
</feature>
<protein>
    <recommendedName>
        <fullName evidence="6">Apple domain-containing protein</fullName>
    </recommendedName>
</protein>
<dbReference type="InterPro" id="IPR000858">
    <property type="entry name" value="S_locus_glycoprot_dom"/>
</dbReference>
<organism evidence="5">
    <name type="scientific">Salix viminalis</name>
    <name type="common">Common osier</name>
    <name type="synonym">Basket willow</name>
    <dbReference type="NCBI Taxonomy" id="40686"/>
    <lineage>
        <taxon>Eukaryota</taxon>
        <taxon>Viridiplantae</taxon>
        <taxon>Streptophyta</taxon>
        <taxon>Embryophyta</taxon>
        <taxon>Tracheophyta</taxon>
        <taxon>Spermatophyta</taxon>
        <taxon>Magnoliopsida</taxon>
        <taxon>eudicotyledons</taxon>
        <taxon>Gunneridae</taxon>
        <taxon>Pentapetalae</taxon>
        <taxon>rosids</taxon>
        <taxon>fabids</taxon>
        <taxon>Malpighiales</taxon>
        <taxon>Salicaceae</taxon>
        <taxon>Saliceae</taxon>
        <taxon>Salix</taxon>
    </lineage>
</organism>
<accession>A0A6N2M5T2</accession>
<gene>
    <name evidence="5" type="ORF">SVIM_LOCUS313635</name>
</gene>
<feature type="domain" description="Apple" evidence="4">
    <location>
        <begin position="41"/>
        <end position="72"/>
    </location>
</feature>
<keyword evidence="1" id="KW-0732">Signal</keyword>
<evidence type="ECO:0000259" key="3">
    <source>
        <dbReference type="Pfam" id="PF00954"/>
    </source>
</evidence>